<name>A0A7F8PZ61_LEPWE</name>
<evidence type="ECO:0000256" key="3">
    <source>
        <dbReference type="ARBA" id="ARBA00022837"/>
    </source>
</evidence>
<dbReference type="AlphaFoldDB" id="A0A7F8PZ61"/>
<dbReference type="InterPro" id="IPR002048">
    <property type="entry name" value="EF_hand_dom"/>
</dbReference>
<keyword evidence="3" id="KW-0106">Calcium</keyword>
<protein>
    <submittedName>
        <fullName evidence="7">Diacylglycerol kinase gamma</fullName>
    </submittedName>
</protein>
<keyword evidence="1" id="KW-0479">Metal-binding</keyword>
<dbReference type="Gene3D" id="3.30.60.20">
    <property type="match status" value="1"/>
</dbReference>
<organism evidence="6 7">
    <name type="scientific">Leptonychotes weddellii</name>
    <name type="common">Weddell seal</name>
    <name type="synonym">Otaria weddellii</name>
    <dbReference type="NCBI Taxonomy" id="9713"/>
    <lineage>
        <taxon>Eukaryota</taxon>
        <taxon>Metazoa</taxon>
        <taxon>Chordata</taxon>
        <taxon>Craniata</taxon>
        <taxon>Vertebrata</taxon>
        <taxon>Euteleostomi</taxon>
        <taxon>Mammalia</taxon>
        <taxon>Eutheria</taxon>
        <taxon>Laurasiatheria</taxon>
        <taxon>Carnivora</taxon>
        <taxon>Caniformia</taxon>
        <taxon>Pinnipedia</taxon>
        <taxon>Phocidae</taxon>
        <taxon>Monachinae</taxon>
        <taxon>Lobodontini</taxon>
        <taxon>Leptonychotes</taxon>
    </lineage>
</organism>
<accession>A0A7F8PZ61</accession>
<keyword evidence="2" id="KW-0862">Zinc</keyword>
<dbReference type="RefSeq" id="XP_030873566.1">
    <property type="nucleotide sequence ID" value="XM_031017706.1"/>
</dbReference>
<dbReference type="InterPro" id="IPR011992">
    <property type="entry name" value="EF-hand-dom_pair"/>
</dbReference>
<dbReference type="CTD" id="1608"/>
<dbReference type="PROSITE" id="PS50081">
    <property type="entry name" value="ZF_DAG_PE_2"/>
    <property type="match status" value="1"/>
</dbReference>
<dbReference type="CDD" id="cd00051">
    <property type="entry name" value="EFh"/>
    <property type="match status" value="1"/>
</dbReference>
<feature type="domain" description="EF-hand" evidence="5">
    <location>
        <begin position="1"/>
        <end position="28"/>
    </location>
</feature>
<dbReference type="InterPro" id="IPR002219">
    <property type="entry name" value="PKC_DAG/PE"/>
</dbReference>
<gene>
    <name evidence="7" type="primary">DGKG</name>
</gene>
<dbReference type="SUPFAM" id="SSF57889">
    <property type="entry name" value="Cysteine-rich domain"/>
    <property type="match status" value="1"/>
</dbReference>
<evidence type="ECO:0000259" key="4">
    <source>
        <dbReference type="PROSITE" id="PS50081"/>
    </source>
</evidence>
<keyword evidence="7" id="KW-0808">Transferase</keyword>
<evidence type="ECO:0000256" key="2">
    <source>
        <dbReference type="ARBA" id="ARBA00022833"/>
    </source>
</evidence>
<feature type="non-terminal residue" evidence="7">
    <location>
        <position position="121"/>
    </location>
</feature>
<dbReference type="PROSITE" id="PS00018">
    <property type="entry name" value="EF_HAND_1"/>
    <property type="match status" value="2"/>
</dbReference>
<dbReference type="FunFam" id="1.10.238.10:FF:000017">
    <property type="entry name" value="Diacylglycerol kinase"/>
    <property type="match status" value="1"/>
</dbReference>
<dbReference type="Pfam" id="PF13202">
    <property type="entry name" value="EF-hand_5"/>
    <property type="match status" value="1"/>
</dbReference>
<dbReference type="KEGG" id="lww:115936851"/>
<evidence type="ECO:0000313" key="7">
    <source>
        <dbReference type="RefSeq" id="XP_030873566.1"/>
    </source>
</evidence>
<dbReference type="SUPFAM" id="SSF47473">
    <property type="entry name" value="EF-hand"/>
    <property type="match status" value="1"/>
</dbReference>
<dbReference type="Proteomes" id="UP000245341">
    <property type="component" value="Unplaced"/>
</dbReference>
<dbReference type="InterPro" id="IPR018247">
    <property type="entry name" value="EF_Hand_1_Ca_BS"/>
</dbReference>
<dbReference type="InterPro" id="IPR046349">
    <property type="entry name" value="C1-like_sf"/>
</dbReference>
<dbReference type="Gene3D" id="1.10.238.10">
    <property type="entry name" value="EF-hand"/>
    <property type="match status" value="1"/>
</dbReference>
<dbReference type="GO" id="GO:0016301">
    <property type="term" value="F:kinase activity"/>
    <property type="evidence" value="ECO:0007669"/>
    <property type="project" value="UniProtKB-KW"/>
</dbReference>
<keyword evidence="6" id="KW-1185">Reference proteome</keyword>
<sequence length="121" mass="14014">MFRLYDSDENGLLDQAEMDRIVNQMLHIAQYLEWDPTELRPILKEMLQGMDYDRDGFVSLEEWVHGGMTTIPLLVLLGMDDSGSKGDGRHAWTMKHFKKPTYCNFCHVMLMGVRKQGLCCV</sequence>
<evidence type="ECO:0000313" key="6">
    <source>
        <dbReference type="Proteomes" id="UP000245341"/>
    </source>
</evidence>
<dbReference type="PROSITE" id="PS50222">
    <property type="entry name" value="EF_HAND_2"/>
    <property type="match status" value="1"/>
</dbReference>
<keyword evidence="7" id="KW-0418">Kinase</keyword>
<dbReference type="OrthoDB" id="242257at2759"/>
<dbReference type="SMART" id="SM00054">
    <property type="entry name" value="EFh"/>
    <property type="match status" value="2"/>
</dbReference>
<proteinExistence type="predicted"/>
<dbReference type="GeneID" id="115936851"/>
<feature type="domain" description="Phorbol-ester/DAG-type" evidence="4">
    <location>
        <begin position="89"/>
        <end position="121"/>
    </location>
</feature>
<reference evidence="7" key="1">
    <citation type="submission" date="2025-08" db="UniProtKB">
        <authorList>
            <consortium name="RefSeq"/>
        </authorList>
    </citation>
    <scope>IDENTIFICATION</scope>
    <source>
        <tissue evidence="7">Liver</tissue>
    </source>
</reference>
<evidence type="ECO:0000259" key="5">
    <source>
        <dbReference type="PROSITE" id="PS50222"/>
    </source>
</evidence>
<evidence type="ECO:0000256" key="1">
    <source>
        <dbReference type="ARBA" id="ARBA00022723"/>
    </source>
</evidence>
<dbReference type="GO" id="GO:0005509">
    <property type="term" value="F:calcium ion binding"/>
    <property type="evidence" value="ECO:0007669"/>
    <property type="project" value="InterPro"/>
</dbReference>